<dbReference type="Proteomes" id="UP000428333">
    <property type="component" value="Linkage Group LG08"/>
</dbReference>
<dbReference type="InterPro" id="IPR010765">
    <property type="entry name" value="DUF1350"/>
</dbReference>
<organism evidence="2 3">
    <name type="scientific">Rhododendron williamsianum</name>
    <dbReference type="NCBI Taxonomy" id="262921"/>
    <lineage>
        <taxon>Eukaryota</taxon>
        <taxon>Viridiplantae</taxon>
        <taxon>Streptophyta</taxon>
        <taxon>Embryophyta</taxon>
        <taxon>Tracheophyta</taxon>
        <taxon>Spermatophyta</taxon>
        <taxon>Magnoliopsida</taxon>
        <taxon>eudicotyledons</taxon>
        <taxon>Gunneridae</taxon>
        <taxon>Pentapetalae</taxon>
        <taxon>asterids</taxon>
        <taxon>Ericales</taxon>
        <taxon>Ericaceae</taxon>
        <taxon>Ericoideae</taxon>
        <taxon>Rhodoreae</taxon>
        <taxon>Rhododendron</taxon>
    </lineage>
</organism>
<proteinExistence type="predicted"/>
<comment type="caution">
    <text evidence="2">The sequence shown here is derived from an EMBL/GenBank/DDBJ whole genome shotgun (WGS) entry which is preliminary data.</text>
</comment>
<evidence type="ECO:0000313" key="2">
    <source>
        <dbReference type="EMBL" id="KAE9454289.1"/>
    </source>
</evidence>
<evidence type="ECO:0000313" key="3">
    <source>
        <dbReference type="Proteomes" id="UP000428333"/>
    </source>
</evidence>
<gene>
    <name evidence="2" type="ORF">C3L33_13813</name>
</gene>
<accession>A0A6A4LG76</accession>
<dbReference type="InterPro" id="IPR056671">
    <property type="entry name" value="DUF7769"/>
</dbReference>
<dbReference type="SUPFAM" id="SSF53474">
    <property type="entry name" value="alpha/beta-Hydrolases"/>
    <property type="match status" value="1"/>
</dbReference>
<dbReference type="PANTHER" id="PTHR34127">
    <property type="entry name" value="OS04G0405600 PROTEIN"/>
    <property type="match status" value="1"/>
</dbReference>
<dbReference type="OrthoDB" id="4892at2759"/>
<sequence length="265" mass="29792">MSFLEVSSHHGSHKNLTNRQRQAIFEALLKQSQNGKLKRGCLNEVAALSVAQQIFWEPKLASSPVKMSILEVEYYIAKVELIFYHVLSQGAWVLKPRKTKPRSVVHFVGGIFVGAAPQLTYRLFLEGLAEKGVLVIATPYASGFDHFFIADEVQLKFDRCRRSLQETVQDLPTFGIGHSLGSVIHLLIGSRYAVQRNGNVLMAFNSKRKPYDSKDERSKLSYPVILTSSGPNGAKYWTTSVTDYFITDGAPWGESLFTNDYHVDF</sequence>
<protein>
    <recommendedName>
        <fullName evidence="1">DUF7769 domain-containing protein</fullName>
    </recommendedName>
</protein>
<dbReference type="AlphaFoldDB" id="A0A6A4LG76"/>
<dbReference type="Pfam" id="PF24964">
    <property type="entry name" value="DUF7769"/>
    <property type="match status" value="1"/>
</dbReference>
<dbReference type="PANTHER" id="PTHR34127:SF1">
    <property type="entry name" value="OS04G0405600 PROTEIN"/>
    <property type="match status" value="1"/>
</dbReference>
<name>A0A6A4LG76_9ERIC</name>
<feature type="domain" description="DUF7769" evidence="1">
    <location>
        <begin position="16"/>
        <end position="48"/>
    </location>
</feature>
<dbReference type="Pfam" id="PF07082">
    <property type="entry name" value="DUF1350"/>
    <property type="match status" value="1"/>
</dbReference>
<dbReference type="InterPro" id="IPR029058">
    <property type="entry name" value="AB_hydrolase_fold"/>
</dbReference>
<feature type="non-terminal residue" evidence="2">
    <location>
        <position position="1"/>
    </location>
</feature>
<reference evidence="2 3" key="1">
    <citation type="journal article" date="2019" name="Genome Biol. Evol.">
        <title>The Rhododendron genome and chromosomal organization provide insight into shared whole-genome duplications across the heath family (Ericaceae).</title>
        <authorList>
            <person name="Soza V.L."/>
            <person name="Lindsley D."/>
            <person name="Waalkes A."/>
            <person name="Ramage E."/>
            <person name="Patwardhan R.P."/>
            <person name="Burton J.N."/>
            <person name="Adey A."/>
            <person name="Kumar A."/>
            <person name="Qiu R."/>
            <person name="Shendure J."/>
            <person name="Hall B."/>
        </authorList>
    </citation>
    <scope>NUCLEOTIDE SEQUENCE [LARGE SCALE GENOMIC DNA]</scope>
    <source>
        <strain evidence="2">RSF 1966-606</strain>
    </source>
</reference>
<keyword evidence="3" id="KW-1185">Reference proteome</keyword>
<evidence type="ECO:0000259" key="1">
    <source>
        <dbReference type="Pfam" id="PF24964"/>
    </source>
</evidence>
<dbReference type="EMBL" id="QEFC01002130">
    <property type="protein sequence ID" value="KAE9454289.1"/>
    <property type="molecule type" value="Genomic_DNA"/>
</dbReference>